<evidence type="ECO:0000313" key="3">
    <source>
        <dbReference type="Proteomes" id="UP000499080"/>
    </source>
</evidence>
<organism evidence="2 3">
    <name type="scientific">Araneus ventricosus</name>
    <name type="common">Orbweaver spider</name>
    <name type="synonym">Epeira ventricosa</name>
    <dbReference type="NCBI Taxonomy" id="182803"/>
    <lineage>
        <taxon>Eukaryota</taxon>
        <taxon>Metazoa</taxon>
        <taxon>Ecdysozoa</taxon>
        <taxon>Arthropoda</taxon>
        <taxon>Chelicerata</taxon>
        <taxon>Arachnida</taxon>
        <taxon>Araneae</taxon>
        <taxon>Araneomorphae</taxon>
        <taxon>Entelegynae</taxon>
        <taxon>Araneoidea</taxon>
        <taxon>Araneidae</taxon>
        <taxon>Araneus</taxon>
    </lineage>
</organism>
<dbReference type="AlphaFoldDB" id="A0A4Y2H6C1"/>
<protein>
    <submittedName>
        <fullName evidence="2">Uncharacterized protein</fullName>
    </submittedName>
</protein>
<gene>
    <name evidence="2" type="ORF">AVEN_234901_1</name>
</gene>
<keyword evidence="3" id="KW-1185">Reference proteome</keyword>
<evidence type="ECO:0000256" key="1">
    <source>
        <dbReference type="SAM" id="MobiDB-lite"/>
    </source>
</evidence>
<dbReference type="EMBL" id="BGPR01001752">
    <property type="protein sequence ID" value="GBM61107.1"/>
    <property type="molecule type" value="Genomic_DNA"/>
</dbReference>
<accession>A0A4Y2H6C1</accession>
<sequence>MSVRYSRKNTGRGDLPGVRLPILQPAVSERRAHPQLQRPDLPLLQVPAAQRPPALHGQGGGPPAADPQGRGHPALHPPGLQLRREGAQARQSQIR</sequence>
<evidence type="ECO:0000313" key="2">
    <source>
        <dbReference type="EMBL" id="GBM61107.1"/>
    </source>
</evidence>
<feature type="region of interest" description="Disordered" evidence="1">
    <location>
        <begin position="29"/>
        <end position="95"/>
    </location>
</feature>
<feature type="compositionally biased region" description="Low complexity" evidence="1">
    <location>
        <begin position="34"/>
        <end position="47"/>
    </location>
</feature>
<dbReference type="Proteomes" id="UP000499080">
    <property type="component" value="Unassembled WGS sequence"/>
</dbReference>
<name>A0A4Y2H6C1_ARAVE</name>
<proteinExistence type="predicted"/>
<reference evidence="2 3" key="1">
    <citation type="journal article" date="2019" name="Sci. Rep.">
        <title>Orb-weaving spider Araneus ventricosus genome elucidates the spidroin gene catalogue.</title>
        <authorList>
            <person name="Kono N."/>
            <person name="Nakamura H."/>
            <person name="Ohtoshi R."/>
            <person name="Moran D.A.P."/>
            <person name="Shinohara A."/>
            <person name="Yoshida Y."/>
            <person name="Fujiwara M."/>
            <person name="Mori M."/>
            <person name="Tomita M."/>
            <person name="Arakawa K."/>
        </authorList>
    </citation>
    <scope>NUCLEOTIDE SEQUENCE [LARGE SCALE GENOMIC DNA]</scope>
</reference>
<comment type="caution">
    <text evidence="2">The sequence shown here is derived from an EMBL/GenBank/DDBJ whole genome shotgun (WGS) entry which is preliminary data.</text>
</comment>